<proteinExistence type="predicted"/>
<dbReference type="RefSeq" id="WP_212697132.1">
    <property type="nucleotide sequence ID" value="NZ_CP058649.1"/>
</dbReference>
<reference evidence="2" key="1">
    <citation type="submission" date="2020-07" db="EMBL/GenBank/DDBJ databases">
        <title>Vallitalea pronyensis genome.</title>
        <authorList>
            <person name="Postec A."/>
        </authorList>
    </citation>
    <scope>NUCLEOTIDE SEQUENCE</scope>
    <source>
        <strain evidence="2">FatNI3</strain>
    </source>
</reference>
<accession>A0A8J8MH16</accession>
<evidence type="ECO:0000259" key="1">
    <source>
        <dbReference type="Pfam" id="PF03496"/>
    </source>
</evidence>
<name>A0A8J8MH16_9FIRM</name>
<dbReference type="AlphaFoldDB" id="A0A8J8MH16"/>
<evidence type="ECO:0000313" key="2">
    <source>
        <dbReference type="EMBL" id="QUI21662.1"/>
    </source>
</evidence>
<sequence length="713" mass="80846">MSNLKVQTKSLSNKASSIRLMASDMGHFYKKLMYIKHTLDDDVTYRQDVQKSFTQCLQELHQLEGAAAMLAQFMLDSVHAYSQAEQRLLTMFDQLDEGTQHEIGSPRKATPSIEAPLPRRSFSRASVEHLADGGGANKQYTDQDIIDLKKTMQAIFKDYPEVHIPIENSQGKIDATMDYEFDEAIIWFLRNHDAYYRSGYLEFVYDALPEQYRMMVLMHWIELMKEGARIDRGNLLPEAYFESIPPVPFRDKKLGNITAENKYTSEDALAYFKTYYYPMDALYEINHNNFPEEIKDVHYLQWARFTYGSSKKEEKEEFVFGFFYGLFTSPLKAVMDTIEGIYSVCTNYEQILPFLSFMAAVPFSSEKQQLLAQMIEEAIEEWKLAYNGADPAEKGHMIGSLIGETIMIAIEAGAAVKSVAGIVKFIKNGGFRRTFKQVLKMGTGLKKILKMTPDELLSTVKKAIKLDTGYQFTMLDDEIVHVPFDDLNMTQRKKFDGLVDTHLKRDVIPDRIDGEDVVDWMVDGANETIDFNHFTDAVDAEKFGSQAFSTWKDSLSTSEIDAILKYTGNDHFENINAVLRGIEPEFIGENRMIVSELSEALSKSSIPNDITLFRGTSLDALGEYKNLPVDELVGKVITEKAFMSTSMIKDKAFNYKDLILNIDVPSGTQGAFIGNLSAIPSEVEVLLNKGQDMIIKSAKKVNGKLILDVEIIN</sequence>
<dbReference type="GO" id="GO:0005576">
    <property type="term" value="C:extracellular region"/>
    <property type="evidence" value="ECO:0007669"/>
    <property type="project" value="InterPro"/>
</dbReference>
<gene>
    <name evidence="2" type="ORF">HZI73_04850</name>
</gene>
<keyword evidence="3" id="KW-1185">Reference proteome</keyword>
<organism evidence="2 3">
    <name type="scientific">Vallitalea pronyensis</name>
    <dbReference type="NCBI Taxonomy" id="1348613"/>
    <lineage>
        <taxon>Bacteria</taxon>
        <taxon>Bacillati</taxon>
        <taxon>Bacillota</taxon>
        <taxon>Clostridia</taxon>
        <taxon>Lachnospirales</taxon>
        <taxon>Vallitaleaceae</taxon>
        <taxon>Vallitalea</taxon>
    </lineage>
</organism>
<dbReference type="Proteomes" id="UP000683246">
    <property type="component" value="Chromosome"/>
</dbReference>
<dbReference type="Gene3D" id="3.90.176.10">
    <property type="entry name" value="Toxin ADP-ribosyltransferase, Chain A, domain 1"/>
    <property type="match status" value="1"/>
</dbReference>
<evidence type="ECO:0000313" key="3">
    <source>
        <dbReference type="Proteomes" id="UP000683246"/>
    </source>
</evidence>
<dbReference type="KEGG" id="vpy:HZI73_04850"/>
<dbReference type="Pfam" id="PF03496">
    <property type="entry name" value="ADPrib_exo_Tox"/>
    <property type="match status" value="1"/>
</dbReference>
<dbReference type="EMBL" id="CP058649">
    <property type="protein sequence ID" value="QUI21662.1"/>
    <property type="molecule type" value="Genomic_DNA"/>
</dbReference>
<protein>
    <recommendedName>
        <fullName evidence="1">ADP ribosyltransferase domain-containing protein</fullName>
    </recommendedName>
</protein>
<feature type="domain" description="ADP ribosyltransferase" evidence="1">
    <location>
        <begin position="540"/>
        <end position="705"/>
    </location>
</feature>
<dbReference type="PROSITE" id="PS51996">
    <property type="entry name" value="TR_MART"/>
    <property type="match status" value="1"/>
</dbReference>
<dbReference type="InterPro" id="IPR003540">
    <property type="entry name" value="ADP-ribosyltransferase"/>
</dbReference>
<dbReference type="SUPFAM" id="SSF56399">
    <property type="entry name" value="ADP-ribosylation"/>
    <property type="match status" value="1"/>
</dbReference>